<evidence type="ECO:0000313" key="2">
    <source>
        <dbReference type="Proteomes" id="UP000319210"/>
    </source>
</evidence>
<dbReference type="EMBL" id="BJMM01000043">
    <property type="protein sequence ID" value="GEB53124.1"/>
    <property type="molecule type" value="Genomic_DNA"/>
</dbReference>
<organism evidence="1 2">
    <name type="scientific">Streptomyces cacaoi</name>
    <dbReference type="NCBI Taxonomy" id="1898"/>
    <lineage>
        <taxon>Bacteria</taxon>
        <taxon>Bacillati</taxon>
        <taxon>Actinomycetota</taxon>
        <taxon>Actinomycetes</taxon>
        <taxon>Kitasatosporales</taxon>
        <taxon>Streptomycetaceae</taxon>
        <taxon>Streptomyces</taxon>
    </lineage>
</organism>
<comment type="caution">
    <text evidence="1">The sequence shown here is derived from an EMBL/GenBank/DDBJ whole genome shotgun (WGS) entry which is preliminary data.</text>
</comment>
<evidence type="ECO:0008006" key="3">
    <source>
        <dbReference type="Google" id="ProtNLM"/>
    </source>
</evidence>
<dbReference type="Proteomes" id="UP000319210">
    <property type="component" value="Unassembled WGS sequence"/>
</dbReference>
<proteinExistence type="predicted"/>
<evidence type="ECO:0000313" key="1">
    <source>
        <dbReference type="EMBL" id="GEB53124.1"/>
    </source>
</evidence>
<accession>A0A4Y3R6E8</accession>
<reference evidence="1 2" key="1">
    <citation type="submission" date="2019-06" db="EMBL/GenBank/DDBJ databases">
        <title>Whole genome shotgun sequence of Streptomyces cacaoi subsp. cacaoi NBRC 12748.</title>
        <authorList>
            <person name="Hosoyama A."/>
            <person name="Uohara A."/>
            <person name="Ohji S."/>
            <person name="Ichikawa N."/>
        </authorList>
    </citation>
    <scope>NUCLEOTIDE SEQUENCE [LARGE SCALE GENOMIC DNA]</scope>
    <source>
        <strain evidence="1 2">NBRC 12748</strain>
    </source>
</reference>
<gene>
    <name evidence="1" type="ORF">SCA03_56750</name>
</gene>
<keyword evidence="2" id="KW-1185">Reference proteome</keyword>
<dbReference type="AlphaFoldDB" id="A0A4Y3R6E8"/>
<protein>
    <recommendedName>
        <fullName evidence="3">DivIVA domain-containing protein</fullName>
    </recommendedName>
</protein>
<name>A0A4Y3R6E8_STRCI</name>
<sequence>MGVWKSRQGERGSDVWGFEVVRRGYECGEVDERIRGLVEERDRALARIAVLERRIEELYLGGAEVSGCAGGAAAAGGFREGAGDSGSGDGGVVGVGVESGARPAVAFRIARRGYDRKQVDERIQRLVTECEGAAARIDVLVRRVEELDGGAPGE</sequence>